<sequence length="196" mass="21648">MKEIKVEGQKRNGLGKKAAKLLRKEGLVPCNLYGEAKGENGLPVAMAFTSSAKELRKIVYTPHVYVIKLVIDGEEHTAIMKELQFHPVTDALLHVDFYEINEEKPITIGIPVKLNGLAQGIRDGGRMNLSVRKINVKAKYQDIPEHLDIDVTNLNIGKSIKVGELSFDGLEMVTSKEVVVCSIKATRKSQQAAAEQ</sequence>
<dbReference type="GO" id="GO:0005840">
    <property type="term" value="C:ribosome"/>
    <property type="evidence" value="ECO:0007669"/>
    <property type="project" value="UniProtKB-KW"/>
</dbReference>
<dbReference type="InterPro" id="IPR020056">
    <property type="entry name" value="Rbsml_bL25/Gln-tRNA_synth_N"/>
</dbReference>
<dbReference type="CDD" id="cd00495">
    <property type="entry name" value="Ribosomal_L25_TL5_CTC"/>
    <property type="match status" value="1"/>
</dbReference>
<comment type="subunit">
    <text evidence="5">Part of the 50S ribosomal subunit; part of the 5S rRNA/L5/L18/L25 subcomplex. Contacts the 5S rRNA. Binds to the 5S rRNA independently of L5 and L18.</text>
</comment>
<dbReference type="Gene3D" id="2.170.120.20">
    <property type="entry name" value="Ribosomal protein L25, beta domain"/>
    <property type="match status" value="1"/>
</dbReference>
<dbReference type="Pfam" id="PF14693">
    <property type="entry name" value="Ribosomal_TL5_C"/>
    <property type="match status" value="1"/>
</dbReference>
<feature type="domain" description="Large ribosomal subunit protein bL25 L25" evidence="6">
    <location>
        <begin position="7"/>
        <end position="97"/>
    </location>
</feature>
<dbReference type="Proteomes" id="UP000820977">
    <property type="component" value="Unassembled WGS sequence"/>
</dbReference>
<comment type="caution">
    <text evidence="8">The sequence shown here is derived from an EMBL/GenBank/DDBJ whole genome shotgun (WGS) entry which is preliminary data.</text>
</comment>
<dbReference type="HAMAP" id="MF_01334">
    <property type="entry name" value="Ribosomal_bL25_CTC"/>
    <property type="match status" value="1"/>
</dbReference>
<dbReference type="InterPro" id="IPR001021">
    <property type="entry name" value="Ribosomal_bL25_long"/>
</dbReference>
<evidence type="ECO:0000313" key="9">
    <source>
        <dbReference type="Proteomes" id="UP000820977"/>
    </source>
</evidence>
<evidence type="ECO:0000259" key="7">
    <source>
        <dbReference type="Pfam" id="PF14693"/>
    </source>
</evidence>
<keyword evidence="1 5" id="KW-0699">rRNA-binding</keyword>
<keyword evidence="2 5" id="KW-0694">RNA-binding</keyword>
<reference evidence="8 9" key="1">
    <citation type="submission" date="2020-05" db="EMBL/GenBank/DDBJ databases">
        <title>Distinct polysaccharide utilization as determinants for interspecies competition between intestinal Prevotella spp.</title>
        <authorList>
            <person name="Galvez E.J.C."/>
            <person name="Iljazovic A."/>
            <person name="Strowig T."/>
        </authorList>
    </citation>
    <scope>NUCLEOTIDE SEQUENCE [LARGE SCALE GENOMIC DNA]</scope>
    <source>
        <strain evidence="8 9">PCHR</strain>
    </source>
</reference>
<dbReference type="PANTHER" id="PTHR33284:SF1">
    <property type="entry name" value="RIBOSOMAL PROTEIN L25_GLN-TRNA SYNTHETASE, ANTI-CODON-BINDING DOMAIN-CONTAINING PROTEIN"/>
    <property type="match status" value="1"/>
</dbReference>
<dbReference type="InterPro" id="IPR020930">
    <property type="entry name" value="Ribosomal_uL5_bac-type"/>
</dbReference>
<dbReference type="NCBIfam" id="NF004132">
    <property type="entry name" value="PRK05618.2-2"/>
    <property type="match status" value="1"/>
</dbReference>
<evidence type="ECO:0000256" key="5">
    <source>
        <dbReference type="HAMAP-Rule" id="MF_01334"/>
    </source>
</evidence>
<dbReference type="RefSeq" id="WP_172345087.1">
    <property type="nucleotide sequence ID" value="NZ_CASYYZ010000051.1"/>
</dbReference>
<evidence type="ECO:0000256" key="4">
    <source>
        <dbReference type="ARBA" id="ARBA00023274"/>
    </source>
</evidence>
<evidence type="ECO:0000256" key="1">
    <source>
        <dbReference type="ARBA" id="ARBA00022730"/>
    </source>
</evidence>
<dbReference type="InterPro" id="IPR037121">
    <property type="entry name" value="Ribosomal_bL25_C"/>
</dbReference>
<proteinExistence type="inferred from homology"/>
<dbReference type="Gene3D" id="2.40.240.10">
    <property type="entry name" value="Ribosomal Protein L25, Chain P"/>
    <property type="match status" value="1"/>
</dbReference>
<protein>
    <recommendedName>
        <fullName evidence="5">Large ribosomal subunit protein bL25</fullName>
    </recommendedName>
    <alternativeName>
        <fullName evidence="5">General stress protein CTC</fullName>
    </alternativeName>
</protein>
<comment type="similarity">
    <text evidence="5">Belongs to the bacterial ribosomal protein bL25 family. CTC subfamily.</text>
</comment>
<dbReference type="EMBL" id="JABKKJ010000014">
    <property type="protein sequence ID" value="NPE25624.1"/>
    <property type="molecule type" value="Genomic_DNA"/>
</dbReference>
<dbReference type="InterPro" id="IPR011035">
    <property type="entry name" value="Ribosomal_bL25/Gln-tRNA_synth"/>
</dbReference>
<dbReference type="PANTHER" id="PTHR33284">
    <property type="entry name" value="RIBOSOMAL PROTEIN L25/GLN-TRNA SYNTHETASE, ANTI-CODON-BINDING DOMAIN-CONTAINING PROTEIN"/>
    <property type="match status" value="1"/>
</dbReference>
<keyword evidence="4 5" id="KW-0687">Ribonucleoprotein</keyword>
<gene>
    <name evidence="5" type="primary">rplY</name>
    <name evidence="5" type="synonym">ctc</name>
    <name evidence="8" type="ORF">HPS54_08885</name>
</gene>
<evidence type="ECO:0000313" key="8">
    <source>
        <dbReference type="EMBL" id="NPE25624.1"/>
    </source>
</evidence>
<evidence type="ECO:0000256" key="2">
    <source>
        <dbReference type="ARBA" id="ARBA00022884"/>
    </source>
</evidence>
<name>A0ABX2B699_9BACT</name>
<feature type="domain" description="Large ribosomal subunit protein bL25 beta" evidence="7">
    <location>
        <begin position="106"/>
        <end position="187"/>
    </location>
</feature>
<dbReference type="InterPro" id="IPR029751">
    <property type="entry name" value="Ribosomal_L25_dom"/>
</dbReference>
<dbReference type="NCBIfam" id="TIGR00731">
    <property type="entry name" value="bL25_bact_ctc"/>
    <property type="match status" value="1"/>
</dbReference>
<comment type="function">
    <text evidence="5">This is one of the proteins that binds to the 5S RNA in the ribosome where it forms part of the central protuberance.</text>
</comment>
<keyword evidence="9" id="KW-1185">Reference proteome</keyword>
<evidence type="ECO:0000256" key="3">
    <source>
        <dbReference type="ARBA" id="ARBA00022980"/>
    </source>
</evidence>
<keyword evidence="3 5" id="KW-0689">Ribosomal protein</keyword>
<dbReference type="InterPro" id="IPR020057">
    <property type="entry name" value="Ribosomal_bL25_b-dom"/>
</dbReference>
<dbReference type="Pfam" id="PF01386">
    <property type="entry name" value="Ribosomal_L25p"/>
    <property type="match status" value="1"/>
</dbReference>
<dbReference type="SUPFAM" id="SSF50715">
    <property type="entry name" value="Ribosomal protein L25-like"/>
    <property type="match status" value="1"/>
</dbReference>
<evidence type="ECO:0000259" key="6">
    <source>
        <dbReference type="Pfam" id="PF01386"/>
    </source>
</evidence>
<organism evidence="8 9">
    <name type="scientific">Xylanibacter caecicola</name>
    <dbReference type="NCBI Taxonomy" id="2736294"/>
    <lineage>
        <taxon>Bacteria</taxon>
        <taxon>Pseudomonadati</taxon>
        <taxon>Bacteroidota</taxon>
        <taxon>Bacteroidia</taxon>
        <taxon>Bacteroidales</taxon>
        <taxon>Prevotellaceae</taxon>
        <taxon>Xylanibacter</taxon>
    </lineage>
</organism>
<accession>A0ABX2B699</accession>